<organism evidence="1 2">
    <name type="scientific">Vescimonas coprocola</name>
    <dbReference type="NCBI Taxonomy" id="2714355"/>
    <lineage>
        <taxon>Bacteria</taxon>
        <taxon>Bacillati</taxon>
        <taxon>Bacillota</taxon>
        <taxon>Clostridia</taxon>
        <taxon>Eubacteriales</taxon>
        <taxon>Oscillospiraceae</taxon>
        <taxon>Vescimonas</taxon>
    </lineage>
</organism>
<evidence type="ECO:0000313" key="1">
    <source>
        <dbReference type="EMBL" id="BCK81579.1"/>
    </source>
</evidence>
<gene>
    <name evidence="1" type="ORF">MM50RIKEN_13420</name>
</gene>
<protein>
    <submittedName>
        <fullName evidence="1">Antitoxin HicB</fullName>
    </submittedName>
</protein>
<dbReference type="RefSeq" id="WP_213540345.1">
    <property type="nucleotide sequence ID" value="NZ_AP023418.1"/>
</dbReference>
<proteinExistence type="predicted"/>
<dbReference type="EMBL" id="AP023418">
    <property type="protein sequence ID" value="BCK81579.1"/>
    <property type="molecule type" value="Genomic_DNA"/>
</dbReference>
<name>A0A810PZR1_9FIRM</name>
<dbReference type="InterPro" id="IPR035069">
    <property type="entry name" value="TTHA1013/TTHA0281-like"/>
</dbReference>
<accession>A0A810PZR1</accession>
<dbReference type="Proteomes" id="UP000681035">
    <property type="component" value="Chromosome"/>
</dbReference>
<dbReference type="Gene3D" id="3.30.160.250">
    <property type="match status" value="1"/>
</dbReference>
<dbReference type="AlphaFoldDB" id="A0A810PZR1"/>
<keyword evidence="2" id="KW-1185">Reference proteome</keyword>
<dbReference type="SUPFAM" id="SSF143100">
    <property type="entry name" value="TTHA1013/TTHA0281-like"/>
    <property type="match status" value="1"/>
</dbReference>
<sequence>MKQVERYFYPAVFSYAPDQEIAVTFPDLDVATSGTDDTDALLSARELLGCVLCGLEEDGEDIPAPTPLADVKLEDGERAVLVDVYMPSVRLARVNRSVNRTVTLPAWLNAAALERNVNFSQVLQDALRTQLHLG</sequence>
<evidence type="ECO:0000313" key="2">
    <source>
        <dbReference type="Proteomes" id="UP000681035"/>
    </source>
</evidence>
<dbReference type="KEGG" id="vcop:MM50RIKEN_13420"/>
<reference evidence="1" key="1">
    <citation type="submission" date="2020-09" db="EMBL/GenBank/DDBJ databases">
        <title>New species isolated from human feces.</title>
        <authorList>
            <person name="Kitahara M."/>
            <person name="Shigeno Y."/>
            <person name="Shime M."/>
            <person name="Matsumoto Y."/>
            <person name="Nakamura S."/>
            <person name="Motooka D."/>
            <person name="Fukuoka S."/>
            <person name="Nishikawa H."/>
            <person name="Benno Y."/>
        </authorList>
    </citation>
    <scope>NUCLEOTIDE SEQUENCE</scope>
    <source>
        <strain evidence="1">MM50</strain>
    </source>
</reference>